<evidence type="ECO:0000313" key="17">
    <source>
        <dbReference type="Proteomes" id="UP000052978"/>
    </source>
</evidence>
<feature type="transmembrane region" description="Helical" evidence="14">
    <location>
        <begin position="99"/>
        <end position="116"/>
    </location>
</feature>
<comment type="similarity">
    <text evidence="3 14">Belongs to the glycosyltransferase 39 family.</text>
</comment>
<feature type="transmembrane region" description="Helical" evidence="14">
    <location>
        <begin position="660"/>
        <end position="682"/>
    </location>
</feature>
<dbReference type="InterPro" id="IPR016093">
    <property type="entry name" value="MIR_motif"/>
</dbReference>
<feature type="transmembrane region" description="Helical" evidence="14">
    <location>
        <begin position="6"/>
        <end position="28"/>
    </location>
</feature>
<evidence type="ECO:0000256" key="14">
    <source>
        <dbReference type="RuleBase" id="RU367007"/>
    </source>
</evidence>
<evidence type="ECO:0000256" key="6">
    <source>
        <dbReference type="ARBA" id="ARBA00022692"/>
    </source>
</evidence>
<dbReference type="SMART" id="SM00472">
    <property type="entry name" value="MIR"/>
    <property type="match status" value="3"/>
</dbReference>
<feature type="transmembrane region" description="Helical" evidence="14">
    <location>
        <begin position="759"/>
        <end position="779"/>
    </location>
</feature>
<evidence type="ECO:0000256" key="13">
    <source>
        <dbReference type="ARBA" id="ARBA00046005"/>
    </source>
</evidence>
<organism evidence="16 17">
    <name type="scientific">Myotis brandtii</name>
    <name type="common">Brandt's bat</name>
    <dbReference type="NCBI Taxonomy" id="109478"/>
    <lineage>
        <taxon>Eukaryota</taxon>
        <taxon>Metazoa</taxon>
        <taxon>Chordata</taxon>
        <taxon>Craniata</taxon>
        <taxon>Vertebrata</taxon>
        <taxon>Euteleostomi</taxon>
        <taxon>Mammalia</taxon>
        <taxon>Eutheria</taxon>
        <taxon>Laurasiatheria</taxon>
        <taxon>Chiroptera</taxon>
        <taxon>Yangochiroptera</taxon>
        <taxon>Vespertilionidae</taxon>
        <taxon>Myotis</taxon>
    </lineage>
</organism>
<dbReference type="GO" id="GO:0005789">
    <property type="term" value="C:endoplasmic reticulum membrane"/>
    <property type="evidence" value="ECO:0007669"/>
    <property type="project" value="UniProtKB-SubCell"/>
</dbReference>
<feature type="transmembrane region" description="Helical" evidence="14">
    <location>
        <begin position="58"/>
        <end position="79"/>
    </location>
</feature>
<keyword evidence="17" id="KW-1185">Reference proteome</keyword>
<dbReference type="InterPro" id="IPR036300">
    <property type="entry name" value="MIR_dom_sf"/>
</dbReference>
<keyword evidence="4 14" id="KW-0328">Glycosyltransferase</keyword>
<dbReference type="AlphaFoldDB" id="S7Q9C9"/>
<dbReference type="InterPro" id="IPR032421">
    <property type="entry name" value="PMT_4TMC"/>
</dbReference>
<comment type="pathway">
    <text evidence="2 14">Protein modification; protein glycosylation.</text>
</comment>
<dbReference type="Proteomes" id="UP000052978">
    <property type="component" value="Unassembled WGS sequence"/>
</dbReference>
<keyword evidence="7" id="KW-0677">Repeat</keyword>
<protein>
    <recommendedName>
        <fullName evidence="14">Dolichyl-phosphate-mannose--protein mannosyltransferase</fullName>
        <ecNumber evidence="14">2.4.1.109</ecNumber>
    </recommendedName>
</protein>
<dbReference type="PROSITE" id="PS50919">
    <property type="entry name" value="MIR"/>
    <property type="match status" value="3"/>
</dbReference>
<dbReference type="PANTHER" id="PTHR10050:SF51">
    <property type="entry name" value="PROTEIN O-MANNOSYL-TRANSFERASE 1"/>
    <property type="match status" value="1"/>
</dbReference>
<dbReference type="GO" id="GO:0004169">
    <property type="term" value="F:dolichyl-phosphate-mannose-protein mannosyltransferase activity"/>
    <property type="evidence" value="ECO:0007669"/>
    <property type="project" value="UniProtKB-UniRule"/>
</dbReference>
<feature type="transmembrane region" description="Helical" evidence="14">
    <location>
        <begin position="696"/>
        <end position="719"/>
    </location>
</feature>
<reference evidence="16 17" key="1">
    <citation type="journal article" date="2013" name="Nat. Commun.">
        <title>Genome analysis reveals insights into physiology and longevity of the Brandt's bat Myotis brandtii.</title>
        <authorList>
            <person name="Seim I."/>
            <person name="Fang X."/>
            <person name="Xiong Z."/>
            <person name="Lobanov A.V."/>
            <person name="Huang Z."/>
            <person name="Ma S."/>
            <person name="Feng Y."/>
            <person name="Turanov A.A."/>
            <person name="Zhu Y."/>
            <person name="Lenz T.L."/>
            <person name="Gerashchenko M.V."/>
            <person name="Fan D."/>
            <person name="Hee Yim S."/>
            <person name="Yao X."/>
            <person name="Jordan D."/>
            <person name="Xiong Y."/>
            <person name="Ma Y."/>
            <person name="Lyapunov A.N."/>
            <person name="Chen G."/>
            <person name="Kulakova O.I."/>
            <person name="Sun Y."/>
            <person name="Lee S.G."/>
            <person name="Bronson R.T."/>
            <person name="Moskalev A.A."/>
            <person name="Sunyaev S.R."/>
            <person name="Zhang G."/>
            <person name="Krogh A."/>
            <person name="Wang J."/>
            <person name="Gladyshev V.N."/>
        </authorList>
    </citation>
    <scope>NUCLEOTIDE SEQUENCE [LARGE SCALE GENOMIC DNA]</scope>
</reference>
<dbReference type="Pfam" id="PF02815">
    <property type="entry name" value="MIR"/>
    <property type="match status" value="1"/>
</dbReference>
<evidence type="ECO:0000256" key="11">
    <source>
        <dbReference type="ARBA" id="ARBA00045085"/>
    </source>
</evidence>
<comment type="subcellular location">
    <subcellularLocation>
        <location evidence="1 14">Endoplasmic reticulum membrane</location>
        <topology evidence="1 14">Multi-pass membrane protein</topology>
    </subcellularLocation>
</comment>
<evidence type="ECO:0000256" key="7">
    <source>
        <dbReference type="ARBA" id="ARBA00022737"/>
    </source>
</evidence>
<evidence type="ECO:0000256" key="8">
    <source>
        <dbReference type="ARBA" id="ARBA00022824"/>
    </source>
</evidence>
<comment type="function">
    <text evidence="14">Transfers mannose from Dol-P-mannose to Ser or Thr residues on proteins.</text>
</comment>
<dbReference type="CDD" id="cd23281">
    <property type="entry name" value="beta-trefoil_MIR_POMT1"/>
    <property type="match status" value="1"/>
</dbReference>
<keyword evidence="9 14" id="KW-1133">Transmembrane helix</keyword>
<feature type="domain" description="MIR" evidence="15">
    <location>
        <begin position="325"/>
        <end position="388"/>
    </location>
</feature>
<keyword evidence="8 14" id="KW-0256">Endoplasmic reticulum</keyword>
<dbReference type="UniPathway" id="UPA00378"/>
<comment type="catalytic activity">
    <reaction evidence="11 14">
        <text>a di-trans,poly-cis-dolichyl beta-D-mannosyl phosphate + L-threonyl-[protein] = 3-O-(alpha-D-mannosyl)-L-threonyl-[protein] + a di-trans,poly-cis-dolichyl phosphate + H(+)</text>
        <dbReference type="Rhea" id="RHEA:53396"/>
        <dbReference type="Rhea" id="RHEA-COMP:11060"/>
        <dbReference type="Rhea" id="RHEA-COMP:13547"/>
        <dbReference type="Rhea" id="RHEA-COMP:19498"/>
        <dbReference type="Rhea" id="RHEA-COMP:19501"/>
        <dbReference type="ChEBI" id="CHEBI:15378"/>
        <dbReference type="ChEBI" id="CHEBI:30013"/>
        <dbReference type="ChEBI" id="CHEBI:57683"/>
        <dbReference type="ChEBI" id="CHEBI:58211"/>
        <dbReference type="ChEBI" id="CHEBI:137323"/>
        <dbReference type="EC" id="2.4.1.109"/>
    </reaction>
</comment>
<evidence type="ECO:0000256" key="9">
    <source>
        <dbReference type="ARBA" id="ARBA00022989"/>
    </source>
</evidence>
<dbReference type="InterPro" id="IPR003342">
    <property type="entry name" value="ArnT-like_N"/>
</dbReference>
<comment type="catalytic activity">
    <reaction evidence="12 14">
        <text>a di-trans,poly-cis-dolichyl beta-D-mannosyl phosphate + L-seryl-[protein] = 3-O-(alpha-D-mannosyl)-L-seryl-[protein] + a di-trans,poly-cis-dolichyl phosphate + H(+)</text>
        <dbReference type="Rhea" id="RHEA:17377"/>
        <dbReference type="Rhea" id="RHEA-COMP:9863"/>
        <dbReference type="Rhea" id="RHEA-COMP:13546"/>
        <dbReference type="Rhea" id="RHEA-COMP:19498"/>
        <dbReference type="Rhea" id="RHEA-COMP:19501"/>
        <dbReference type="ChEBI" id="CHEBI:15378"/>
        <dbReference type="ChEBI" id="CHEBI:29999"/>
        <dbReference type="ChEBI" id="CHEBI:57683"/>
        <dbReference type="ChEBI" id="CHEBI:58211"/>
        <dbReference type="ChEBI" id="CHEBI:137321"/>
        <dbReference type="EC" id="2.4.1.109"/>
    </reaction>
</comment>
<comment type="function">
    <text evidence="13">Transfers mannosyl residues to the hydroxyl group of serine or threonine residues. Coexpression of both POMT1 and POMT2 is necessary for enzyme activity, expression of either POMT1 or POMT2 alone is insufficient. Essentially dedicated to O-mannosylation of alpha-DAG1 and few other proteins but not of cadherins and protocaherins.</text>
</comment>
<name>S7Q9C9_MYOBR</name>
<evidence type="ECO:0000256" key="10">
    <source>
        <dbReference type="ARBA" id="ARBA00023136"/>
    </source>
</evidence>
<sequence>MLGFLQRPVVVTADVNLTVVALTAAGLLSRLWRLTYPRAVVFDEVYYGQYISFYMKRVFFLDGSGPPFGHMLLALGGYLGGFDGNFVWNRIGAEYSSNVPVWSLRLLPALAGALSVPMAYQILWELRFSHCAAMGAALLMLIENALITQARLMLLESLLIFFNLLAVLSYLKFSNSQKHRPFSPSWWLWLTLTGVACSCAVGIKYMGIFTYLLVLGVAAVHTWHLIGDRALSNVCVLCHVLARAVALVVVPAVTYLLFFYVHLTLLCRSGPHDQIMSSAFQASLEGGLARITQGQPLEVAYGSQVTLKSASGKPGGLARITQGQPLEVAYGSQVTLKSASGKPVPCWLHSHPSTYPLSYENGRGSSHQQQVTCYPFKDVNNWWIVKDPGRHQLEVSNPPRPVRHGDVVQLVHGMTSRLLNTHDVAAPLNPHAQEVSCYIDYNISMPAQSLWRLDIVNRESDAEVWKTILSEVRLVHLNTSAILKLSGAHLPDWGFRQLEVVGEKLSRGYHESAVWTVEEHRYGRSESLTPGPCGDVPTTQLSGAHLPDWGFRQLEVVGEKLSRGYHESAVWTVEEHRYGRSQEQKERELELHSPTHVDVSRNLSFMARFSELQWRMLTVRSDDSEHKYSSTPLDWVTLDTNIAYWLHPRTSAQIHLLGNVVIWASAGLATALYALLFCWYLLRRRRRVCELPEDSWLRWVLAGALCAGGWAANYLPFFLMEKTLFLYHYLPALTFQILLLPVVLQHIGEHLCRSQLHRSLFGALVVAWYSAACHVFNMLRPLTYGDKSLSPSDLQALRWKESWDILIRKH</sequence>
<evidence type="ECO:0000256" key="1">
    <source>
        <dbReference type="ARBA" id="ARBA00004477"/>
    </source>
</evidence>
<dbReference type="InterPro" id="IPR027005">
    <property type="entry name" value="PMT-like"/>
</dbReference>
<accession>S7Q9C9</accession>
<dbReference type="Pfam" id="PF02366">
    <property type="entry name" value="PMT"/>
    <property type="match status" value="1"/>
</dbReference>
<evidence type="ECO:0000313" key="16">
    <source>
        <dbReference type="EMBL" id="EPQ17597.1"/>
    </source>
</evidence>
<feature type="transmembrane region" description="Helical" evidence="14">
    <location>
        <begin position="128"/>
        <end position="147"/>
    </location>
</feature>
<feature type="transmembrane region" description="Helical" evidence="14">
    <location>
        <begin position="185"/>
        <end position="203"/>
    </location>
</feature>
<dbReference type="Gene3D" id="2.80.10.50">
    <property type="match status" value="1"/>
</dbReference>
<dbReference type="SUPFAM" id="SSF82109">
    <property type="entry name" value="MIR domain"/>
    <property type="match status" value="1"/>
</dbReference>
<evidence type="ECO:0000259" key="15">
    <source>
        <dbReference type="PROSITE" id="PS50919"/>
    </source>
</evidence>
<feature type="transmembrane region" description="Helical" evidence="14">
    <location>
        <begin position="725"/>
        <end position="747"/>
    </location>
</feature>
<proteinExistence type="inferred from homology"/>
<gene>
    <name evidence="16" type="ORF">D623_10010160</name>
</gene>
<evidence type="ECO:0000256" key="5">
    <source>
        <dbReference type="ARBA" id="ARBA00022679"/>
    </source>
</evidence>
<evidence type="ECO:0000256" key="4">
    <source>
        <dbReference type="ARBA" id="ARBA00022676"/>
    </source>
</evidence>
<feature type="transmembrane region" description="Helical" evidence="14">
    <location>
        <begin position="209"/>
        <end position="227"/>
    </location>
</feature>
<dbReference type="EC" id="2.4.1.109" evidence="14"/>
<keyword evidence="6 14" id="KW-0812">Transmembrane</keyword>
<dbReference type="FunFam" id="2.80.10.50:FF:000012">
    <property type="entry name" value="Protein O-mannosyl-transferase 1"/>
    <property type="match status" value="1"/>
</dbReference>
<dbReference type="PANTHER" id="PTHR10050">
    <property type="entry name" value="DOLICHYL-PHOSPHATE-MANNOSE--PROTEIN MANNOSYLTRANSFERASE"/>
    <property type="match status" value="1"/>
</dbReference>
<evidence type="ECO:0000256" key="2">
    <source>
        <dbReference type="ARBA" id="ARBA00004922"/>
    </source>
</evidence>
<feature type="transmembrane region" description="Helical" evidence="14">
    <location>
        <begin position="153"/>
        <end position="173"/>
    </location>
</feature>
<feature type="domain" description="MIR" evidence="15">
    <location>
        <begin position="399"/>
        <end position="456"/>
    </location>
</feature>
<feature type="transmembrane region" description="Helical" evidence="14">
    <location>
        <begin position="234"/>
        <end position="261"/>
    </location>
</feature>
<dbReference type="EMBL" id="KE164372">
    <property type="protein sequence ID" value="EPQ17597.1"/>
    <property type="molecule type" value="Genomic_DNA"/>
</dbReference>
<feature type="domain" description="MIR" evidence="15">
    <location>
        <begin position="460"/>
        <end position="520"/>
    </location>
</feature>
<evidence type="ECO:0000256" key="12">
    <source>
        <dbReference type="ARBA" id="ARBA00045102"/>
    </source>
</evidence>
<evidence type="ECO:0000256" key="3">
    <source>
        <dbReference type="ARBA" id="ARBA00007222"/>
    </source>
</evidence>
<keyword evidence="10 14" id="KW-0472">Membrane</keyword>
<dbReference type="Pfam" id="PF16192">
    <property type="entry name" value="PMT_4TMC"/>
    <property type="match status" value="1"/>
</dbReference>
<keyword evidence="5 14" id="KW-0808">Transferase</keyword>